<dbReference type="Proteomes" id="UP000600247">
    <property type="component" value="Unassembled WGS sequence"/>
</dbReference>
<name>A0A917HKM7_9BACL</name>
<keyword evidence="1" id="KW-0812">Transmembrane</keyword>
<keyword evidence="1" id="KW-1133">Transmembrane helix</keyword>
<keyword evidence="3" id="KW-1185">Reference proteome</keyword>
<gene>
    <name evidence="2" type="ORF">GCM10010918_45240</name>
</gene>
<evidence type="ECO:0000313" key="3">
    <source>
        <dbReference type="Proteomes" id="UP000600247"/>
    </source>
</evidence>
<feature type="transmembrane region" description="Helical" evidence="1">
    <location>
        <begin position="72"/>
        <end position="93"/>
    </location>
</feature>
<dbReference type="RefSeq" id="WP_229692333.1">
    <property type="nucleotide sequence ID" value="NZ_BMHY01000011.1"/>
</dbReference>
<dbReference type="AlphaFoldDB" id="A0A917HKM7"/>
<proteinExistence type="predicted"/>
<dbReference type="EMBL" id="BMHY01000011">
    <property type="protein sequence ID" value="GGG82718.1"/>
    <property type="molecule type" value="Genomic_DNA"/>
</dbReference>
<evidence type="ECO:0000256" key="1">
    <source>
        <dbReference type="SAM" id="Phobius"/>
    </source>
</evidence>
<protein>
    <submittedName>
        <fullName evidence="2">Uncharacterized protein</fullName>
    </submittedName>
</protein>
<keyword evidence="1" id="KW-0472">Membrane</keyword>
<feature type="transmembrane region" description="Helical" evidence="1">
    <location>
        <begin position="43"/>
        <end position="60"/>
    </location>
</feature>
<comment type="caution">
    <text evidence="2">The sequence shown here is derived from an EMBL/GenBank/DDBJ whole genome shotgun (WGS) entry which is preliminary data.</text>
</comment>
<organism evidence="2 3">
    <name type="scientific">Paenibacillus radicis</name>
    <name type="common">ex Gao et al. 2016</name>
    <dbReference type="NCBI Taxonomy" id="1737354"/>
    <lineage>
        <taxon>Bacteria</taxon>
        <taxon>Bacillati</taxon>
        <taxon>Bacillota</taxon>
        <taxon>Bacilli</taxon>
        <taxon>Bacillales</taxon>
        <taxon>Paenibacillaceae</taxon>
        <taxon>Paenibacillus</taxon>
    </lineage>
</organism>
<sequence>MTEPMDLDLDEYEEPRWKSILWILLYSLVCGLLLMAFSLIASIVKFVFSLAALFLIIRFFKRYERWGARGAFIALTVVFYFLSAVIAAFFIYMQQYGPAASG</sequence>
<reference evidence="2 3" key="1">
    <citation type="journal article" date="2014" name="Int. J. Syst. Evol. Microbiol.">
        <title>Complete genome sequence of Corynebacterium casei LMG S-19264T (=DSM 44701T), isolated from a smear-ripened cheese.</title>
        <authorList>
            <consortium name="US DOE Joint Genome Institute (JGI-PGF)"/>
            <person name="Walter F."/>
            <person name="Albersmeier A."/>
            <person name="Kalinowski J."/>
            <person name="Ruckert C."/>
        </authorList>
    </citation>
    <scope>NUCLEOTIDE SEQUENCE [LARGE SCALE GENOMIC DNA]</scope>
    <source>
        <strain evidence="2 3">CGMCC 1.15286</strain>
    </source>
</reference>
<accession>A0A917HKM7</accession>
<evidence type="ECO:0000313" key="2">
    <source>
        <dbReference type="EMBL" id="GGG82718.1"/>
    </source>
</evidence>